<feature type="region of interest" description="Disordered" evidence="23">
    <location>
        <begin position="148"/>
        <end position="167"/>
    </location>
</feature>
<dbReference type="GO" id="GO:0051536">
    <property type="term" value="F:iron-sulfur cluster binding"/>
    <property type="evidence" value="ECO:0007669"/>
    <property type="project" value="UniProtKB-KW"/>
</dbReference>
<evidence type="ECO:0000256" key="6">
    <source>
        <dbReference type="ARBA" id="ARBA00022723"/>
    </source>
</evidence>
<proteinExistence type="inferred from homology"/>
<evidence type="ECO:0000256" key="13">
    <source>
        <dbReference type="ARBA" id="ARBA00023125"/>
    </source>
</evidence>
<organism evidence="25 26">
    <name type="scientific">Kluyveromyces dobzhanskii CBS 2104</name>
    <dbReference type="NCBI Taxonomy" id="1427455"/>
    <lineage>
        <taxon>Eukaryota</taxon>
        <taxon>Fungi</taxon>
        <taxon>Dikarya</taxon>
        <taxon>Ascomycota</taxon>
        <taxon>Saccharomycotina</taxon>
        <taxon>Saccharomycetes</taxon>
        <taxon>Saccharomycetales</taxon>
        <taxon>Saccharomycetaceae</taxon>
        <taxon>Kluyveromyces</taxon>
    </lineage>
</organism>
<comment type="caution">
    <text evidence="25">The sequence shown here is derived from an EMBL/GenBank/DDBJ whole genome shotgun (WGS) entry which is preliminary data.</text>
</comment>
<evidence type="ECO:0000256" key="19">
    <source>
        <dbReference type="ARBA" id="ARBA00044998"/>
    </source>
</evidence>
<dbReference type="GO" id="GO:0006974">
    <property type="term" value="P:DNA damage response"/>
    <property type="evidence" value="ECO:0007669"/>
    <property type="project" value="UniProtKB-ARBA"/>
</dbReference>
<dbReference type="Pfam" id="PF06733">
    <property type="entry name" value="DEAD_2"/>
    <property type="match status" value="1"/>
</dbReference>
<feature type="domain" description="Helicase ATP-binding" evidence="24">
    <location>
        <begin position="1"/>
        <end position="412"/>
    </location>
</feature>
<keyword evidence="13" id="KW-0238">DNA-binding</keyword>
<evidence type="ECO:0000256" key="12">
    <source>
        <dbReference type="ARBA" id="ARBA00023014"/>
    </source>
</evidence>
<reference evidence="25 26" key="1">
    <citation type="submission" date="2014-03" db="EMBL/GenBank/DDBJ databases">
        <title>The genome of Kluyveromyces dobzhanskii.</title>
        <authorList>
            <person name="Nystedt B."/>
            <person name="Astrom S."/>
        </authorList>
    </citation>
    <scope>NUCLEOTIDE SEQUENCE [LARGE SCALE GENOMIC DNA]</scope>
    <source>
        <strain evidence="25 26">CBS 2104</strain>
    </source>
</reference>
<evidence type="ECO:0000256" key="16">
    <source>
        <dbReference type="ARBA" id="ARBA00023306"/>
    </source>
</evidence>
<keyword evidence="9" id="KW-0347">Helicase</keyword>
<dbReference type="InterPro" id="IPR006555">
    <property type="entry name" value="ATP-dep_Helicase_C"/>
</dbReference>
<evidence type="ECO:0000313" key="26">
    <source>
        <dbReference type="Proteomes" id="UP000031516"/>
    </source>
</evidence>
<keyword evidence="14" id="KW-0413">Isomerase</keyword>
<dbReference type="EMBL" id="CCBQ010000047">
    <property type="protein sequence ID" value="CDO96571.1"/>
    <property type="molecule type" value="Genomic_DNA"/>
</dbReference>
<dbReference type="PROSITE" id="PS00690">
    <property type="entry name" value="DEAH_ATP_HELICASE"/>
    <property type="match status" value="1"/>
</dbReference>
<keyword evidence="7" id="KW-0547">Nucleotide-binding</keyword>
<feature type="compositionally biased region" description="Polar residues" evidence="23">
    <location>
        <begin position="158"/>
        <end position="167"/>
    </location>
</feature>
<comment type="subcellular location">
    <subcellularLocation>
        <location evidence="2">Nucleus</location>
    </subcellularLocation>
</comment>
<dbReference type="EC" id="5.6.2.3" evidence="18"/>
<sequence>MGKDFHHPFQPYDIQVQLMDKIYDLLNSDKKVGIFESPTGTGKTLSLICSTVTWLRENKLDNLSKTLDNSSLSDSEFTSSDEEPEWVNQFYNDKILKEKSKVLQDYETYLDTLSASNVKPVLRQLDNHDRKRQKKIIKHVDVSLEDNEGAFLPDPYEQDSSPNDSKTQLNDEIHNLLAKIDKGYGVKTEQQLDFTSPLKIYFSSRTHSQLMQFASQLTLPSFPPSSPMLANERIKFLPLASRKQLCINENVSKLKSDLINDSCADAVKKHECQFYTNSKDNLTSKQFRDYTFAEINDIEDMVKLGKSLRVCPYYSSRTALAGAEIVTLPYQHLLSFEVRQSLGIDLKDSIVIIDEAHNLMDTITNIYSCDISLADILSCKELMTTYFNRFKRRLNGGNRVNLMKIMKLLNIIQTFIQKNFERGKEILPQIIIQDNNADLLKIHELVTYMRVSKIAYKIDSFADSKPKSNAPHFNTIKQPVLFKFSKFITSLSNLSTEGKFFFEDEMTIKYMLLEPNMVFKTIVEESKCVILAGGTMQPTSDFTENLLPFVAQDKIVQYSCNHIIPDSNLDTYVVSNGFNFNYEKRNAELVMKNLFEFLEELGTRVPYGIVAFFPSYKYLEQIVSFWKSKGFFERLKGIKEIFYETHGGADVLTEYSARILDQHKGAFIFSVVGGKLSEGINFQDNLARAVVMVGLPFPNVYSSELLVKKKHIEQKIFSAGGSQKDADVATNEFYENICMKAVNQSIGRAIRHENDYACIYLVDERYLIGKVQNKLSQWVRKRIKPQSNTRDVLNETSIFFQQKH</sequence>
<dbReference type="OrthoDB" id="267079at2759"/>
<dbReference type="InterPro" id="IPR013020">
    <property type="entry name" value="Rad3/Chl1-like"/>
</dbReference>
<dbReference type="Pfam" id="PF13307">
    <property type="entry name" value="Helicase_C_2"/>
    <property type="match status" value="1"/>
</dbReference>
<dbReference type="AlphaFoldDB" id="A0A0A8LCB1"/>
<dbReference type="InterPro" id="IPR002464">
    <property type="entry name" value="DNA/RNA_helicase_DEAH_CS"/>
</dbReference>
<evidence type="ECO:0000256" key="14">
    <source>
        <dbReference type="ARBA" id="ARBA00023235"/>
    </source>
</evidence>
<dbReference type="GO" id="GO:0016818">
    <property type="term" value="F:hydrolase activity, acting on acid anhydrides, in phosphorus-containing anhydrides"/>
    <property type="evidence" value="ECO:0007669"/>
    <property type="project" value="InterPro"/>
</dbReference>
<dbReference type="SUPFAM" id="SSF52540">
    <property type="entry name" value="P-loop containing nucleoside triphosphate hydrolases"/>
    <property type="match status" value="2"/>
</dbReference>
<dbReference type="Gene3D" id="3.40.50.300">
    <property type="entry name" value="P-loop containing nucleotide triphosphate hydrolases"/>
    <property type="match status" value="3"/>
</dbReference>
<keyword evidence="6" id="KW-0479">Metal-binding</keyword>
<evidence type="ECO:0000256" key="21">
    <source>
        <dbReference type="ARBA" id="ARBA00045702"/>
    </source>
</evidence>
<dbReference type="GO" id="GO:0005634">
    <property type="term" value="C:nucleus"/>
    <property type="evidence" value="ECO:0007669"/>
    <property type="project" value="UniProtKB-SubCell"/>
</dbReference>
<dbReference type="PANTHER" id="PTHR11472:SF41">
    <property type="entry name" value="ATP-DEPENDENT DNA HELICASE DDX11-RELATED"/>
    <property type="match status" value="1"/>
</dbReference>
<dbReference type="InterPro" id="IPR010614">
    <property type="entry name" value="RAD3-like_helicase_DEAD"/>
</dbReference>
<dbReference type="PROSITE" id="PS51193">
    <property type="entry name" value="HELICASE_ATP_BIND_2"/>
    <property type="match status" value="1"/>
</dbReference>
<evidence type="ECO:0000256" key="10">
    <source>
        <dbReference type="ARBA" id="ARBA00022840"/>
    </source>
</evidence>
<keyword evidence="15" id="KW-0539">Nucleus</keyword>
<dbReference type="Proteomes" id="UP000031516">
    <property type="component" value="Unassembled WGS sequence"/>
</dbReference>
<evidence type="ECO:0000313" key="25">
    <source>
        <dbReference type="EMBL" id="CDO96571.1"/>
    </source>
</evidence>
<comment type="catalytic activity">
    <reaction evidence="22">
        <text>ATP + H2O = ADP + phosphate + H(+)</text>
        <dbReference type="Rhea" id="RHEA:13065"/>
        <dbReference type="ChEBI" id="CHEBI:15377"/>
        <dbReference type="ChEBI" id="CHEBI:15378"/>
        <dbReference type="ChEBI" id="CHEBI:30616"/>
        <dbReference type="ChEBI" id="CHEBI:43474"/>
        <dbReference type="ChEBI" id="CHEBI:456216"/>
        <dbReference type="EC" id="5.6.2.3"/>
    </reaction>
</comment>
<evidence type="ECO:0000256" key="7">
    <source>
        <dbReference type="ARBA" id="ARBA00022741"/>
    </source>
</evidence>
<evidence type="ECO:0000256" key="11">
    <source>
        <dbReference type="ARBA" id="ARBA00023004"/>
    </source>
</evidence>
<comment type="cofactor">
    <cofactor evidence="1">
        <name>[4Fe-4S] cluster</name>
        <dbReference type="ChEBI" id="CHEBI:49883"/>
    </cofactor>
</comment>
<evidence type="ECO:0000256" key="5">
    <source>
        <dbReference type="ARBA" id="ARBA00017386"/>
    </source>
</evidence>
<dbReference type="FunFam" id="3.40.50.300:FF:001372">
    <property type="entry name" value="ATP-dependent DNA helicase chl1"/>
    <property type="match status" value="1"/>
</dbReference>
<keyword evidence="10" id="KW-0067">ATP-binding</keyword>
<comment type="function">
    <text evidence="21">ATP-dependent DNA helicase important for chromosome transmission and normal cell cycle progression in G(2)/M. May have a role in changing DNA topology to allow the loading of proteins involved in maintaining sister chromatid cohesion in the vicinity of the centromeres. Has a specific role in chromosome segregation during meiosis II.</text>
</comment>
<dbReference type="GO" id="GO:0046872">
    <property type="term" value="F:metal ion binding"/>
    <property type="evidence" value="ECO:0007669"/>
    <property type="project" value="UniProtKB-KW"/>
</dbReference>
<keyword evidence="8" id="KW-0378">Hydrolase</keyword>
<evidence type="ECO:0000256" key="22">
    <source>
        <dbReference type="ARBA" id="ARBA00048954"/>
    </source>
</evidence>
<keyword evidence="16" id="KW-0131">Cell cycle</keyword>
<accession>A0A0A8LCB1</accession>
<evidence type="ECO:0000256" key="23">
    <source>
        <dbReference type="SAM" id="MobiDB-lite"/>
    </source>
</evidence>
<evidence type="ECO:0000256" key="8">
    <source>
        <dbReference type="ARBA" id="ARBA00022801"/>
    </source>
</evidence>
<evidence type="ECO:0000256" key="3">
    <source>
        <dbReference type="ARBA" id="ARBA00008435"/>
    </source>
</evidence>
<name>A0A0A8LCB1_9SACH</name>
<evidence type="ECO:0000256" key="18">
    <source>
        <dbReference type="ARBA" id="ARBA00044969"/>
    </source>
</evidence>
<dbReference type="NCBIfam" id="TIGR00604">
    <property type="entry name" value="rad3"/>
    <property type="match status" value="1"/>
</dbReference>
<keyword evidence="11" id="KW-0408">Iron</keyword>
<evidence type="ECO:0000256" key="17">
    <source>
        <dbReference type="ARBA" id="ARBA00029709"/>
    </source>
</evidence>
<evidence type="ECO:0000256" key="20">
    <source>
        <dbReference type="ARBA" id="ARBA00045008"/>
    </source>
</evidence>
<dbReference type="SMART" id="SM00488">
    <property type="entry name" value="DEXDc2"/>
    <property type="match status" value="1"/>
</dbReference>
<comment type="similarity">
    <text evidence="3">Belongs to the DEAD box helicase family. DEAH subfamily. DDX11/CHL1 sub-subfamily.</text>
</comment>
<dbReference type="GO" id="GO:0043139">
    <property type="term" value="F:5'-3' DNA helicase activity"/>
    <property type="evidence" value="ECO:0007669"/>
    <property type="project" value="UniProtKB-EC"/>
</dbReference>
<dbReference type="InterPro" id="IPR006554">
    <property type="entry name" value="Helicase-like_DEXD_c2"/>
</dbReference>
<dbReference type="InterPro" id="IPR027417">
    <property type="entry name" value="P-loop_NTPase"/>
</dbReference>
<protein>
    <recommendedName>
        <fullName evidence="5">ATP-dependent DNA helicase CHL1</fullName>
        <ecNumber evidence="18">5.6.2.3</ecNumber>
    </recommendedName>
    <alternativeName>
        <fullName evidence="4">ATP-dependent DNA helicase chl1</fullName>
    </alternativeName>
    <alternativeName>
        <fullName evidence="17">Chromosome loss protein 1</fullName>
    </alternativeName>
    <alternativeName>
        <fullName evidence="19 20">DNA 5'-3' helicase CHL1</fullName>
    </alternativeName>
</protein>
<evidence type="ECO:0000259" key="24">
    <source>
        <dbReference type="PROSITE" id="PS51193"/>
    </source>
</evidence>
<dbReference type="PANTHER" id="PTHR11472">
    <property type="entry name" value="DNA REPAIR DEAD HELICASE RAD3/XP-D SUBFAMILY MEMBER"/>
    <property type="match status" value="1"/>
</dbReference>
<evidence type="ECO:0000256" key="9">
    <source>
        <dbReference type="ARBA" id="ARBA00022806"/>
    </source>
</evidence>
<dbReference type="GO" id="GO:0005524">
    <property type="term" value="F:ATP binding"/>
    <property type="evidence" value="ECO:0007669"/>
    <property type="project" value="UniProtKB-KW"/>
</dbReference>
<dbReference type="GO" id="GO:0034085">
    <property type="term" value="P:establishment of sister chromatid cohesion"/>
    <property type="evidence" value="ECO:0007669"/>
    <property type="project" value="TreeGrafter"/>
</dbReference>
<keyword evidence="26" id="KW-1185">Reference proteome</keyword>
<evidence type="ECO:0000256" key="2">
    <source>
        <dbReference type="ARBA" id="ARBA00004123"/>
    </source>
</evidence>
<dbReference type="SMART" id="SM00491">
    <property type="entry name" value="HELICc2"/>
    <property type="match status" value="1"/>
</dbReference>
<dbReference type="CDD" id="cd18788">
    <property type="entry name" value="SF2_C_XPD"/>
    <property type="match status" value="1"/>
</dbReference>
<keyword evidence="12" id="KW-0411">Iron-sulfur</keyword>
<evidence type="ECO:0000256" key="4">
    <source>
        <dbReference type="ARBA" id="ARBA00016387"/>
    </source>
</evidence>
<evidence type="ECO:0000256" key="15">
    <source>
        <dbReference type="ARBA" id="ARBA00023242"/>
    </source>
</evidence>
<dbReference type="InterPro" id="IPR014013">
    <property type="entry name" value="Helic_SF1/SF2_ATP-bd_DinG/Rad3"/>
</dbReference>
<dbReference type="InterPro" id="IPR045028">
    <property type="entry name" value="DinG/Rad3-like"/>
</dbReference>
<dbReference type="GO" id="GO:0003677">
    <property type="term" value="F:DNA binding"/>
    <property type="evidence" value="ECO:0007669"/>
    <property type="project" value="UniProtKB-KW"/>
</dbReference>
<evidence type="ECO:0000256" key="1">
    <source>
        <dbReference type="ARBA" id="ARBA00001966"/>
    </source>
</evidence>
<gene>
    <name evidence="25" type="ORF">KLDO_g4769</name>
</gene>
<dbReference type="GO" id="GO:0006139">
    <property type="term" value="P:nucleobase-containing compound metabolic process"/>
    <property type="evidence" value="ECO:0007669"/>
    <property type="project" value="InterPro"/>
</dbReference>